<comment type="pathway">
    <text evidence="2">Organic acid metabolism; glycolate biosynthesis; glycolate from 2-phosphoglycolate: step 1/1.</text>
</comment>
<dbReference type="Gene3D" id="1.10.150.240">
    <property type="entry name" value="Putative phosphatase, domain 2"/>
    <property type="match status" value="1"/>
</dbReference>
<dbReference type="PANTHER" id="PTHR43434:SF1">
    <property type="entry name" value="PHOSPHOGLYCOLATE PHOSPHATASE"/>
    <property type="match status" value="1"/>
</dbReference>
<dbReference type="GO" id="GO:0005829">
    <property type="term" value="C:cytosol"/>
    <property type="evidence" value="ECO:0007669"/>
    <property type="project" value="TreeGrafter"/>
</dbReference>
<evidence type="ECO:0000256" key="2">
    <source>
        <dbReference type="ARBA" id="ARBA00004818"/>
    </source>
</evidence>
<dbReference type="SFLD" id="SFLDS00003">
    <property type="entry name" value="Haloacid_Dehalogenase"/>
    <property type="match status" value="1"/>
</dbReference>
<dbReference type="Gene3D" id="3.40.50.1000">
    <property type="entry name" value="HAD superfamily/HAD-like"/>
    <property type="match status" value="1"/>
</dbReference>
<dbReference type="Pfam" id="PF00702">
    <property type="entry name" value="Hydrolase"/>
    <property type="match status" value="1"/>
</dbReference>
<comment type="catalytic activity">
    <reaction evidence="1">
        <text>2-phosphoglycolate + H2O = glycolate + phosphate</text>
        <dbReference type="Rhea" id="RHEA:14369"/>
        <dbReference type="ChEBI" id="CHEBI:15377"/>
        <dbReference type="ChEBI" id="CHEBI:29805"/>
        <dbReference type="ChEBI" id="CHEBI:43474"/>
        <dbReference type="ChEBI" id="CHEBI:58033"/>
        <dbReference type="EC" id="3.1.3.18"/>
    </reaction>
</comment>
<gene>
    <name evidence="5" type="ORF">SPIROBIBN47_290084</name>
</gene>
<dbReference type="PANTHER" id="PTHR43434">
    <property type="entry name" value="PHOSPHOGLYCOLATE PHOSPHATASE"/>
    <property type="match status" value="1"/>
</dbReference>
<evidence type="ECO:0000313" key="5">
    <source>
        <dbReference type="EMBL" id="SLM13502.1"/>
    </source>
</evidence>
<organism evidence="5">
    <name type="scientific">uncultured spirochete</name>
    <dbReference type="NCBI Taxonomy" id="156406"/>
    <lineage>
        <taxon>Bacteria</taxon>
        <taxon>Pseudomonadati</taxon>
        <taxon>Spirochaetota</taxon>
        <taxon>Spirochaetia</taxon>
        <taxon>Spirochaetales</taxon>
        <taxon>environmental samples</taxon>
    </lineage>
</organism>
<reference evidence="5" key="1">
    <citation type="submission" date="2017-02" db="EMBL/GenBank/DDBJ databases">
        <authorList>
            <person name="Regsiter A."/>
            <person name="William W."/>
        </authorList>
    </citation>
    <scope>NUCLEOTIDE SEQUENCE</scope>
    <source>
        <strain evidence="5">Bib</strain>
    </source>
</reference>
<dbReference type="SFLD" id="SFLDG01129">
    <property type="entry name" value="C1.5:_HAD__Beta-PGM__Phosphata"/>
    <property type="match status" value="1"/>
</dbReference>
<dbReference type="EC" id="3.1.3.18" evidence="4"/>
<protein>
    <recommendedName>
        <fullName evidence="4">phosphoglycolate phosphatase</fullName>
        <ecNumber evidence="4">3.1.3.18</ecNumber>
    </recommendedName>
</protein>
<dbReference type="InterPro" id="IPR050155">
    <property type="entry name" value="HAD-like_hydrolase_sf"/>
</dbReference>
<dbReference type="InterPro" id="IPR036412">
    <property type="entry name" value="HAD-like_sf"/>
</dbReference>
<name>A0A3P3XJ68_9SPIR</name>
<evidence type="ECO:0000256" key="4">
    <source>
        <dbReference type="ARBA" id="ARBA00013078"/>
    </source>
</evidence>
<dbReference type="GO" id="GO:0008967">
    <property type="term" value="F:phosphoglycolate phosphatase activity"/>
    <property type="evidence" value="ECO:0007669"/>
    <property type="project" value="UniProtKB-EC"/>
</dbReference>
<dbReference type="EMBL" id="FWDM01000022">
    <property type="protein sequence ID" value="SLM13502.1"/>
    <property type="molecule type" value="Genomic_DNA"/>
</dbReference>
<dbReference type="GO" id="GO:0006281">
    <property type="term" value="P:DNA repair"/>
    <property type="evidence" value="ECO:0007669"/>
    <property type="project" value="TreeGrafter"/>
</dbReference>
<dbReference type="SUPFAM" id="SSF56784">
    <property type="entry name" value="HAD-like"/>
    <property type="match status" value="1"/>
</dbReference>
<keyword evidence="5" id="KW-0378">Hydrolase</keyword>
<accession>A0A3P3XJ68</accession>
<evidence type="ECO:0000256" key="1">
    <source>
        <dbReference type="ARBA" id="ARBA00000830"/>
    </source>
</evidence>
<proteinExistence type="inferred from homology"/>
<dbReference type="AlphaFoldDB" id="A0A3P3XJ68"/>
<dbReference type="InterPro" id="IPR023214">
    <property type="entry name" value="HAD_sf"/>
</dbReference>
<sequence>MLTSKAVLWDKDGTLLDTFGSWIDVERKLAEAMAAEYGFSSVKEQDYIQRVLFRLGVKPDGTVSGQGVLASGTSEAIIGEFYSAFLEMDSFISEKKQSFFSLAKSKLAEILEQSPITPIPAQGAQEALRFFKDLGLCQGLATSDSLANAQRDMAAAGFLDYFTFIAASDTIEQPKPHPCSVYAFADFCGVFPSEVLVIGDTPADEAMAVAAGASFVAVLSGTGVVQDFSPKANVVHDLLDLPGFFALPPFCIFSSSRMPRRN</sequence>
<evidence type="ECO:0000256" key="3">
    <source>
        <dbReference type="ARBA" id="ARBA00006171"/>
    </source>
</evidence>
<dbReference type="InterPro" id="IPR023198">
    <property type="entry name" value="PGP-like_dom2"/>
</dbReference>
<comment type="similarity">
    <text evidence="3">Belongs to the HAD-like hydrolase superfamily. CbbY/CbbZ/Gph/YieH family.</text>
</comment>